<accession>A0A6A4TUZ9</accession>
<dbReference type="GO" id="GO:0005730">
    <property type="term" value="C:nucleolus"/>
    <property type="evidence" value="ECO:0007669"/>
    <property type="project" value="UniProtKB-SubCell"/>
</dbReference>
<evidence type="ECO:0000256" key="3">
    <source>
        <dbReference type="ARBA" id="ARBA00022741"/>
    </source>
</evidence>
<dbReference type="GO" id="GO:0005525">
    <property type="term" value="F:GTP binding"/>
    <property type="evidence" value="ECO:0007669"/>
    <property type="project" value="UniProtKB-KW"/>
</dbReference>
<dbReference type="Proteomes" id="UP000438429">
    <property type="component" value="Unassembled WGS sequence"/>
</dbReference>
<dbReference type="AlphaFoldDB" id="A0A6A4TUZ9"/>
<dbReference type="SUPFAM" id="SSF52540">
    <property type="entry name" value="P-loop containing nucleoside triphosphate hydrolases"/>
    <property type="match status" value="1"/>
</dbReference>
<dbReference type="Gene3D" id="1.20.120.1190">
    <property type="match status" value="1"/>
</dbReference>
<dbReference type="GO" id="GO:0042254">
    <property type="term" value="P:ribosome biogenesis"/>
    <property type="evidence" value="ECO:0007669"/>
    <property type="project" value="UniProtKB-KW"/>
</dbReference>
<dbReference type="Pfam" id="PF08155">
    <property type="entry name" value="NOGCT"/>
    <property type="match status" value="1"/>
</dbReference>
<feature type="compositionally biased region" description="Polar residues" evidence="10">
    <location>
        <begin position="688"/>
        <end position="703"/>
    </location>
</feature>
<evidence type="ECO:0000256" key="10">
    <source>
        <dbReference type="SAM" id="MobiDB-lite"/>
    </source>
</evidence>
<dbReference type="FunFam" id="1.20.120.1190:FF:000001">
    <property type="entry name" value="Nucleolar GTP-binding protein 1"/>
    <property type="match status" value="1"/>
</dbReference>
<dbReference type="InterPro" id="IPR027417">
    <property type="entry name" value="P-loop_NTPase"/>
</dbReference>
<evidence type="ECO:0000256" key="9">
    <source>
        <dbReference type="ARBA" id="ARBA00080811"/>
    </source>
</evidence>
<feature type="domain" description="OBG-type G" evidence="11">
    <location>
        <begin position="243"/>
        <end position="414"/>
    </location>
</feature>
<dbReference type="InterPro" id="IPR031167">
    <property type="entry name" value="G_OBG"/>
</dbReference>
<evidence type="ECO:0000313" key="13">
    <source>
        <dbReference type="Proteomes" id="UP000438429"/>
    </source>
</evidence>
<dbReference type="InterPro" id="IPR006073">
    <property type="entry name" value="GTP-bd"/>
</dbReference>
<dbReference type="Pfam" id="PF17835">
    <property type="entry name" value="NOG1_N"/>
    <property type="match status" value="1"/>
</dbReference>
<evidence type="ECO:0000256" key="8">
    <source>
        <dbReference type="ARBA" id="ARBA00080024"/>
    </source>
</evidence>
<keyword evidence="2" id="KW-0690">Ribosome biogenesis</keyword>
<keyword evidence="5" id="KW-0539">Nucleus</keyword>
<organism evidence="12 13">
    <name type="scientific">Scophthalmus maximus</name>
    <name type="common">Turbot</name>
    <name type="synonym">Psetta maxima</name>
    <dbReference type="NCBI Taxonomy" id="52904"/>
    <lineage>
        <taxon>Eukaryota</taxon>
        <taxon>Metazoa</taxon>
        <taxon>Chordata</taxon>
        <taxon>Craniata</taxon>
        <taxon>Vertebrata</taxon>
        <taxon>Euteleostomi</taxon>
        <taxon>Actinopterygii</taxon>
        <taxon>Neopterygii</taxon>
        <taxon>Teleostei</taxon>
        <taxon>Neoteleostei</taxon>
        <taxon>Acanthomorphata</taxon>
        <taxon>Carangaria</taxon>
        <taxon>Pleuronectiformes</taxon>
        <taxon>Pleuronectoidei</taxon>
        <taxon>Scophthalmidae</taxon>
        <taxon>Scophthalmus</taxon>
    </lineage>
</organism>
<feature type="compositionally biased region" description="Basic and acidic residues" evidence="10">
    <location>
        <begin position="647"/>
        <end position="672"/>
    </location>
</feature>
<dbReference type="InterPro" id="IPR012973">
    <property type="entry name" value="NOG_C"/>
</dbReference>
<evidence type="ECO:0000313" key="12">
    <source>
        <dbReference type="EMBL" id="KAF0046501.1"/>
    </source>
</evidence>
<dbReference type="PRINTS" id="PR00326">
    <property type="entry name" value="GTP1OBG"/>
</dbReference>
<feature type="compositionally biased region" description="Basic and acidic residues" evidence="10">
    <location>
        <begin position="587"/>
        <end position="612"/>
    </location>
</feature>
<feature type="region of interest" description="Disordered" evidence="10">
    <location>
        <begin position="571"/>
        <end position="718"/>
    </location>
</feature>
<dbReference type="CDD" id="cd01897">
    <property type="entry name" value="NOG"/>
    <property type="match status" value="1"/>
</dbReference>
<evidence type="ECO:0000256" key="4">
    <source>
        <dbReference type="ARBA" id="ARBA00023134"/>
    </source>
</evidence>
<dbReference type="NCBIfam" id="TIGR00231">
    <property type="entry name" value="small_GTP"/>
    <property type="match status" value="1"/>
</dbReference>
<comment type="subcellular location">
    <subcellularLocation>
        <location evidence="1">Nucleus</location>
        <location evidence="1">Nucleolus</location>
    </subcellularLocation>
</comment>
<gene>
    <name evidence="12" type="ORF">F2P81_000134</name>
</gene>
<comment type="caution">
    <text evidence="12">The sequence shown here is derived from an EMBL/GenBank/DDBJ whole genome shotgun (WGS) entry which is preliminary data.</text>
</comment>
<comment type="subunit">
    <text evidence="6">Associates with pre-60S ribosomal particles. Interacts with MINAS-60 (product of an alternative open reading frame of RBM10).</text>
</comment>
<feature type="region of interest" description="Disordered" evidence="10">
    <location>
        <begin position="756"/>
        <end position="777"/>
    </location>
</feature>
<evidence type="ECO:0000256" key="7">
    <source>
        <dbReference type="ARBA" id="ARBA00071972"/>
    </source>
</evidence>
<evidence type="ECO:0000256" key="1">
    <source>
        <dbReference type="ARBA" id="ARBA00004604"/>
    </source>
</evidence>
<evidence type="ECO:0000259" key="11">
    <source>
        <dbReference type="PROSITE" id="PS51710"/>
    </source>
</evidence>
<dbReference type="Pfam" id="PF06858">
    <property type="entry name" value="NOG1"/>
    <property type="match status" value="1"/>
</dbReference>
<dbReference type="InterPro" id="IPR010674">
    <property type="entry name" value="NOG1_Rossman_fold_dom"/>
</dbReference>
<dbReference type="EMBL" id="VEVO01000001">
    <property type="protein sequence ID" value="KAF0046501.1"/>
    <property type="molecule type" value="Genomic_DNA"/>
</dbReference>
<evidence type="ECO:0000256" key="2">
    <source>
        <dbReference type="ARBA" id="ARBA00022517"/>
    </source>
</evidence>
<dbReference type="Gene3D" id="3.40.50.300">
    <property type="entry name" value="P-loop containing nucleotide triphosphate hydrolases"/>
    <property type="match status" value="1"/>
</dbReference>
<feature type="compositionally biased region" description="Polar residues" evidence="10">
    <location>
        <begin position="634"/>
        <end position="645"/>
    </location>
</feature>
<reference evidence="12 13" key="1">
    <citation type="submission" date="2019-06" db="EMBL/GenBank/DDBJ databases">
        <title>Draft genomes of female and male turbot (Scophthalmus maximus).</title>
        <authorList>
            <person name="Xu H."/>
            <person name="Xu X.-W."/>
            <person name="Shao C."/>
            <person name="Chen S."/>
        </authorList>
    </citation>
    <scope>NUCLEOTIDE SEQUENCE [LARGE SCALE GENOMIC DNA]</scope>
    <source>
        <strain evidence="12">Ysfricsl-2016a</strain>
        <tissue evidence="12">Blood</tissue>
    </source>
</reference>
<keyword evidence="3" id="KW-0547">Nucleotide-binding</keyword>
<evidence type="ECO:0000256" key="5">
    <source>
        <dbReference type="ARBA" id="ARBA00023242"/>
    </source>
</evidence>
<dbReference type="InterPro" id="IPR041623">
    <property type="entry name" value="NOG1_N"/>
</dbReference>
<feature type="compositionally biased region" description="Basic residues" evidence="10">
    <location>
        <begin position="618"/>
        <end position="629"/>
    </location>
</feature>
<proteinExistence type="predicted"/>
<feature type="compositionally biased region" description="Basic residues" evidence="10">
    <location>
        <begin position="764"/>
        <end position="776"/>
    </location>
</feature>
<name>A0A6A4TUZ9_SCOMX</name>
<keyword evidence="4" id="KW-0342">GTP-binding</keyword>
<sequence>MKQLLNRTKEHNNGRGVISATTVTQHLVFTHFGVEASFDARGRCGDKGRCCRVYRKPELFPSGRRQRTSTCPDNMALYNFKKIMVVPTAKDFIDITLSKTQRKTPTVVHKHYQIHRIRHFYMRKVKFTQQSYHDRLTQILTDFPKLDDIHPFYADLMNVLYDKDHYKLALGQINIAKNLIDNVAKDYVRLMKYGDSLYRCKQLKRAALGRMCTILKRQKSSLEYLEQVRQHLSRLPSIDPNTRTLLLCGYPNVGKSSFINKVTRADVDVQPYAFTTKSLFVGHMDYRYLRWQVVDTPGILDHPLEDRNTIEMQAITALAHLRAAVLYVMDVSEQCGHTLQEQLELFNNIRPLFTNKPLIIVANKCDVKKIGELSEESQKVFADLSAEGISVIETSTLTEEGVIQVKNEACDRLLAHRVDAKMKGKKVHDVLNRLHLAMPAKRDQKDRPPFIPEGALTRRKAMEVDAPKRKTERDLEVELGDDYILDLQKYWDLMNEEEKNDKIPEVWQGHNISDYIDPDIMKKLEVLEKEEELKERAGEYDSDEESEDEEMQEIRVLAKQIREKKHLMVLGSKEKDVHGPRMPRTATKVERTKLEKEMGDLGLDMNDKDESHYAQQARRSRSITKKRKREVSAPPTSKTRSQSASRPPRDQSGIRDPKLKCEGKLADGKEGKEDDEELPEGHEPSMQEGRSGQTRVRPQTQTPAVGEEEVGHRRSQIKPSYRTVSDPCICVFIFPCSGKKKEHACPEQLKGEYDVLRSRDRSRSRTSRNARPRPRRSASLVIVHTSTTMRLAST</sequence>
<dbReference type="PROSITE" id="PS51710">
    <property type="entry name" value="G_OBG"/>
    <property type="match status" value="1"/>
</dbReference>
<dbReference type="PANTHER" id="PTHR45759">
    <property type="entry name" value="NUCLEOLAR GTP-BINDING PROTEIN 1"/>
    <property type="match status" value="1"/>
</dbReference>
<dbReference type="InterPro" id="IPR005225">
    <property type="entry name" value="Small_GTP-bd"/>
</dbReference>
<protein>
    <recommendedName>
        <fullName evidence="7">GTP-binding protein 4</fullName>
    </recommendedName>
    <alternativeName>
        <fullName evidence="9">Chronic renal failure gene protein</fullName>
    </alternativeName>
    <alternativeName>
        <fullName evidence="8">Nucleolar GTP-binding protein 1</fullName>
    </alternativeName>
</protein>
<dbReference type="FunFam" id="3.40.50.300:FF:000496">
    <property type="entry name" value="Nucleolar GTP-binding protein 1"/>
    <property type="match status" value="1"/>
</dbReference>
<evidence type="ECO:0000256" key="6">
    <source>
        <dbReference type="ARBA" id="ARBA00064995"/>
    </source>
</evidence>